<keyword evidence="2" id="KW-1185">Reference proteome</keyword>
<evidence type="ECO:0000313" key="1">
    <source>
        <dbReference type="EMBL" id="QZE13503.1"/>
    </source>
</evidence>
<evidence type="ECO:0000313" key="2">
    <source>
        <dbReference type="Proteomes" id="UP000826212"/>
    </source>
</evidence>
<accession>A0AC61ND89</accession>
<reference evidence="1" key="1">
    <citation type="submission" date="2021-08" db="EMBL/GenBank/DDBJ databases">
        <title>Novel anaerobic bacterium isolated from sea squirt in East Sea, Republic of Korea.</title>
        <authorList>
            <person name="Nguyen T.H."/>
            <person name="Li Z."/>
            <person name="Lee Y.-J."/>
            <person name="Ko J."/>
            <person name="Kim S.-G."/>
        </authorList>
    </citation>
    <scope>NUCLEOTIDE SEQUENCE</scope>
    <source>
        <strain evidence="1">KCTC 25031</strain>
    </source>
</reference>
<keyword evidence="1" id="KW-0675">Receptor</keyword>
<gene>
    <name evidence="1" type="ORF">K4L44_13095</name>
</gene>
<organism evidence="1 2">
    <name type="scientific">Halosquirtibacter laminarini</name>
    <dbReference type="NCBI Taxonomy" id="3374600"/>
    <lineage>
        <taxon>Bacteria</taxon>
        <taxon>Pseudomonadati</taxon>
        <taxon>Bacteroidota</taxon>
        <taxon>Bacteroidia</taxon>
        <taxon>Marinilabiliales</taxon>
        <taxon>Prolixibacteraceae</taxon>
        <taxon>Halosquirtibacter</taxon>
    </lineage>
</organism>
<name>A0AC61ND89_9BACT</name>
<sequence>MKRQFLLLVFLTLLSMSEVLAQTFYVQGTVRGKSDNLTIPGVSVFIKGTTVGTITDFDGNFKIKVPSKESVIVFSYVGMKTQEFVVGDQVRIDALMAEDAINMDEVVVVGYGTVKKSEATGAISSVKSEDLAKAPVASVAQALQGKATGVQVISTSGRAGDETQISLRGNGSLSAGNSVLYIIDGVSQSSMGNISPQDIESMEILKDAASTAIYGSRAANGVILITTKNGKAGKSSVNVNAYYGIQDLVKKPELLNAQQYVDVQNQSIINELGEGATGLLGAPKYDTDWIGLVTREHAKVQNYQTSFSSGNEKTQFYWSGSYYDQEGVIKKDQYTKYRTKLNLTHRVADWLKLGVNSFFAASESVPLSEDNSIYQPWSGAMRAQPNQPAFDENGKPIAYAGFTNPMFAFERQLTSKNTDLGGAFFADITPIEGLVWHSSVSGNIHMNRYNRYDSPSSKQGSSVNGSGYYSTTYNRDFLVENTLTYKNSLLDKSLTYTVLIGHSFQKWQFEDSYVQGQNFPSESLRWLTSAGEITNGRSYYSANALESYFSRFQFSYEGRYNMMLSLRRDASSKFRKENNSGVFPAVSLGWNASKESFFPQDILVSTLSLRASYGVTGNQSGISYASGQNLLVSGKNYNDKPGIAATSVYNPDLTWEKSRSLNAGLNLGLFEDRLTFTADGYIKKSDDLLNNVSITYESGFRTKKANVGQTQNIGFELGLVGDIIKQSDLNVSLNANFSYNKSEVVDAGKKSKDYYTTSFVSIVKEGYAIGSFDLLEYQGVADEDYVYIDKDGNEGKTVLAGNALYTDVNGDGQITSADSKVYEGGIAPIFGGLGLNVDYKNFDFHITAQYSLGKKTYNMSRKAQVAGAPIGQKKGYSRNMWTAQLDYWTPENHSDIPQLTTDSDLSAWNNKDSSRFLEDADYLRISDITLGYSFGSKVNFIKTARIYLQARNLFTLTNYSGLDPEVQYVDPSATNNKVSAGVDNGGIPNSRTFLIGLNLNF</sequence>
<proteinExistence type="predicted"/>
<dbReference type="EMBL" id="CP081303">
    <property type="protein sequence ID" value="QZE13503.1"/>
    <property type="molecule type" value="Genomic_DNA"/>
</dbReference>
<protein>
    <submittedName>
        <fullName evidence="1">TonB-dependent receptor</fullName>
    </submittedName>
</protein>
<dbReference type="Proteomes" id="UP000826212">
    <property type="component" value="Chromosome"/>
</dbReference>